<evidence type="ECO:0000259" key="5">
    <source>
        <dbReference type="Pfam" id="PF04825"/>
    </source>
</evidence>
<dbReference type="InterPro" id="IPR006910">
    <property type="entry name" value="Rad21_Rec8_N"/>
</dbReference>
<dbReference type="KEGG" id="erc:Ecym_5290"/>
<dbReference type="Gene3D" id="1.10.10.580">
    <property type="entry name" value="Structural maintenance of chromosome 1. Chain E"/>
    <property type="match status" value="1"/>
</dbReference>
<dbReference type="GO" id="GO:0030892">
    <property type="term" value="C:mitotic cohesin complex"/>
    <property type="evidence" value="ECO:0007669"/>
    <property type="project" value="EnsemblFungi"/>
</dbReference>
<dbReference type="Pfam" id="PF04825">
    <property type="entry name" value="Rad21_Rec8_N"/>
    <property type="match status" value="1"/>
</dbReference>
<organism evidence="6 7">
    <name type="scientific">Eremothecium cymbalariae (strain CBS 270.75 / DBVPG 7215 / KCTC 17166 / NRRL Y-17582)</name>
    <name type="common">Yeast</name>
    <dbReference type="NCBI Taxonomy" id="931890"/>
    <lineage>
        <taxon>Eukaryota</taxon>
        <taxon>Fungi</taxon>
        <taxon>Dikarya</taxon>
        <taxon>Ascomycota</taxon>
        <taxon>Saccharomycotina</taxon>
        <taxon>Saccharomycetes</taxon>
        <taxon>Saccharomycetales</taxon>
        <taxon>Saccharomycetaceae</taxon>
        <taxon>Eremothecium</taxon>
    </lineage>
</organism>
<dbReference type="SUPFAM" id="SSF46785">
    <property type="entry name" value="Winged helix' DNA-binding domain"/>
    <property type="match status" value="1"/>
</dbReference>
<dbReference type="GO" id="GO:0005739">
    <property type="term" value="C:mitochondrion"/>
    <property type="evidence" value="ECO:0007669"/>
    <property type="project" value="EnsemblFungi"/>
</dbReference>
<evidence type="ECO:0000256" key="1">
    <source>
        <dbReference type="ARBA" id="ARBA00004123"/>
    </source>
</evidence>
<dbReference type="GO" id="GO:0003682">
    <property type="term" value="F:chromatin binding"/>
    <property type="evidence" value="ECO:0007669"/>
    <property type="project" value="EnsemblFungi"/>
</dbReference>
<dbReference type="eggNOG" id="KOG1213">
    <property type="taxonomic scope" value="Eukaryota"/>
</dbReference>
<comment type="similarity">
    <text evidence="2">Belongs to the rad21 family.</text>
</comment>
<dbReference type="InterPro" id="IPR036390">
    <property type="entry name" value="WH_DNA-bd_sf"/>
</dbReference>
<comment type="subcellular location">
    <subcellularLocation>
        <location evidence="1">Nucleus</location>
    </subcellularLocation>
</comment>
<evidence type="ECO:0000256" key="2">
    <source>
        <dbReference type="ARBA" id="ARBA00009870"/>
    </source>
</evidence>
<evidence type="ECO:0000259" key="4">
    <source>
        <dbReference type="Pfam" id="PF04824"/>
    </source>
</evidence>
<feature type="domain" description="Rad21/Rec8-like protein N-terminal" evidence="5">
    <location>
        <begin position="14"/>
        <end position="110"/>
    </location>
</feature>
<dbReference type="GO" id="GO:0019901">
    <property type="term" value="F:protein kinase binding"/>
    <property type="evidence" value="ECO:0007669"/>
    <property type="project" value="EnsemblFungi"/>
</dbReference>
<evidence type="ECO:0000256" key="3">
    <source>
        <dbReference type="ARBA" id="ARBA00023242"/>
    </source>
</evidence>
<dbReference type="HOGENOM" id="CLU_462364_0_0_1"/>
<keyword evidence="3" id="KW-0539">Nucleus</keyword>
<dbReference type="GO" id="GO:0034087">
    <property type="term" value="P:establishment of mitotic sister chromatid cohesion"/>
    <property type="evidence" value="ECO:0007669"/>
    <property type="project" value="EnsemblFungi"/>
</dbReference>
<dbReference type="GO" id="GO:0000086">
    <property type="term" value="P:G2/M transition of mitotic cell cycle"/>
    <property type="evidence" value="ECO:0007669"/>
    <property type="project" value="EnsemblFungi"/>
</dbReference>
<dbReference type="GO" id="GO:1990414">
    <property type="term" value="P:replication-born double-strand break repair via sister chromatid exchange"/>
    <property type="evidence" value="ECO:0007669"/>
    <property type="project" value="EnsemblFungi"/>
</dbReference>
<name>I6NDB0_ERECY</name>
<dbReference type="Pfam" id="PF04824">
    <property type="entry name" value="Rad21_Rec8"/>
    <property type="match status" value="1"/>
</dbReference>
<dbReference type="GeneID" id="11471952"/>
<evidence type="ECO:0008006" key="8">
    <source>
        <dbReference type="Google" id="ProtNLM"/>
    </source>
</evidence>
<protein>
    <recommendedName>
        <fullName evidence="8">Rad21/Rec8-like protein N-terminal domain-containing protein</fullName>
    </recommendedName>
</protein>
<dbReference type="RefSeq" id="XP_003646869.1">
    <property type="nucleotide sequence ID" value="XM_003646821.1"/>
</dbReference>
<proteinExistence type="inferred from homology"/>
<dbReference type="InterPro" id="IPR006909">
    <property type="entry name" value="Rad21/Rec8_C_eu"/>
</dbReference>
<dbReference type="InterPro" id="IPR023093">
    <property type="entry name" value="ScpA-like_C"/>
</dbReference>
<dbReference type="CDD" id="cd21791">
    <property type="entry name" value="Rad21_Rec8_M_ScScc1p-like"/>
    <property type="match status" value="1"/>
</dbReference>
<dbReference type="STRING" id="931890.I6NDB0"/>
<dbReference type="GO" id="GO:0006915">
    <property type="term" value="P:apoptotic process"/>
    <property type="evidence" value="ECO:0007669"/>
    <property type="project" value="EnsemblFungi"/>
</dbReference>
<evidence type="ECO:0000313" key="7">
    <source>
        <dbReference type="Proteomes" id="UP000006790"/>
    </source>
</evidence>
<sequence length="576" mass="64002">MSEQRPQQPSLVRLATKNGPLAQIWLASTLTNLNRSYLKTDILQSVQEISKVTSSELDDTSVEPITLRVSGELLHGVVRVYSQKANFLLSDISDLLHKLKSVFRGNVQKSIMVHVDTVSKLDQLILQDTVTEMDVLITPSLDFLRETSIPQGLMGREHSMERQVQGANAATAPWDMSLEVGRRFAPDDDLEQQTSQLDLNFELGDTNNSKSWGEGTHMSDQFQISLGDDNKDELPSDNDSMDWDLGVVEQESSGADDGNKSVELGRRATHDTALHDTTDFDFDLGIEKDPFEATLEQELREPEPKVLEVRHKRNSALVNAKRLQQDEETELKEFQVKNGLLDAISASTSTDVSNAFTKKRGWSELVSSMDFLPEYSINHFSAFTFLKKQKRSTDTHPEAFEKGSIPPVSEDPSMDLSLELDESLVHQSDIEAGTQEGIEATDQSGIEEPGQLISDLASGPADLHEYSHISSDNFSISNGHTQKVELNTGELVSKSTVDMANAIRNGFIGNEDISFDQLLNFRYRASETPITKSQAGKAFFELLVLATADCINLEQKASDDIRITSKGALFEKFIEV</sequence>
<dbReference type="InParanoid" id="I6NDB0"/>
<dbReference type="Proteomes" id="UP000006790">
    <property type="component" value="Chromosome 5"/>
</dbReference>
<reference evidence="6 7" key="1">
    <citation type="journal article" date="2011" name="G3 (Bethesda)">
        <title>Genome evolution in the Eremothecium clade of the Saccharomyces complex revealed by comparative genomics.</title>
        <authorList>
            <person name="Wendland J."/>
            <person name="Walther A."/>
        </authorList>
    </citation>
    <scope>NUCLEOTIDE SEQUENCE [LARGE SCALE GENOMIC DNA]</scope>
    <source>
        <strain evidence="7">CBS 270.75 / DBVPG 7215 / KCTC 17166 / NRRL Y-17582</strain>
    </source>
</reference>
<keyword evidence="7" id="KW-1185">Reference proteome</keyword>
<dbReference type="GO" id="GO:0000794">
    <property type="term" value="C:condensed nuclear chromosome"/>
    <property type="evidence" value="ECO:0007669"/>
    <property type="project" value="EnsemblFungi"/>
</dbReference>
<evidence type="ECO:0000313" key="6">
    <source>
        <dbReference type="EMBL" id="AET40052.1"/>
    </source>
</evidence>
<dbReference type="PANTHER" id="PTHR12585:SF69">
    <property type="entry name" value="FI11703P"/>
    <property type="match status" value="1"/>
</dbReference>
<accession>I6NDB0</accession>
<dbReference type="EMBL" id="CP002501">
    <property type="protein sequence ID" value="AET40052.1"/>
    <property type="molecule type" value="Genomic_DNA"/>
</dbReference>
<dbReference type="GO" id="GO:0007076">
    <property type="term" value="P:mitotic chromosome condensation"/>
    <property type="evidence" value="ECO:0007669"/>
    <property type="project" value="EnsemblFungi"/>
</dbReference>
<dbReference type="FunCoup" id="I6NDB0">
    <property type="interactions" value="220"/>
</dbReference>
<feature type="domain" description="Rad21/Rec8-like protein C-terminal eukaryotic" evidence="4">
    <location>
        <begin position="530"/>
        <end position="557"/>
    </location>
</feature>
<dbReference type="OrthoDB" id="10071381at2759"/>
<dbReference type="AlphaFoldDB" id="I6NDB0"/>
<gene>
    <name evidence="6" type="ordered locus">Ecym_5290</name>
</gene>
<dbReference type="InterPro" id="IPR039781">
    <property type="entry name" value="Rad21/Rec8-like"/>
</dbReference>
<dbReference type="PANTHER" id="PTHR12585">
    <property type="entry name" value="SCC1 / RAD21 FAMILY MEMBER"/>
    <property type="match status" value="1"/>
</dbReference>